<gene>
    <name evidence="5" type="ORF">BJ958_003466</name>
</gene>
<keyword evidence="2" id="KW-0560">Oxidoreductase</keyword>
<organism evidence="5 6">
    <name type="scientific">Nocardioides kongjuensis</name>
    <dbReference type="NCBI Taxonomy" id="349522"/>
    <lineage>
        <taxon>Bacteria</taxon>
        <taxon>Bacillati</taxon>
        <taxon>Actinomycetota</taxon>
        <taxon>Actinomycetes</taxon>
        <taxon>Propionibacteriales</taxon>
        <taxon>Nocardioidaceae</taxon>
        <taxon>Nocardioides</taxon>
    </lineage>
</organism>
<dbReference type="InterPro" id="IPR050281">
    <property type="entry name" value="Flavin_monoamine_oxidase"/>
</dbReference>
<dbReference type="Proteomes" id="UP000582231">
    <property type="component" value="Unassembled WGS sequence"/>
</dbReference>
<accession>A0A852RSR7</accession>
<evidence type="ECO:0000256" key="2">
    <source>
        <dbReference type="ARBA" id="ARBA00023002"/>
    </source>
</evidence>
<dbReference type="AlphaFoldDB" id="A0A852RSR7"/>
<dbReference type="SUPFAM" id="SSF54373">
    <property type="entry name" value="FAD-linked reductases, C-terminal domain"/>
    <property type="match status" value="1"/>
</dbReference>
<evidence type="ECO:0000313" key="6">
    <source>
        <dbReference type="Proteomes" id="UP000582231"/>
    </source>
</evidence>
<comment type="caution">
    <text evidence="5">The sequence shown here is derived from an EMBL/GenBank/DDBJ whole genome shotgun (WGS) entry which is preliminary data.</text>
</comment>
<dbReference type="Pfam" id="PF01593">
    <property type="entry name" value="Amino_oxidase"/>
    <property type="match status" value="1"/>
</dbReference>
<dbReference type="GO" id="GO:0016491">
    <property type="term" value="F:oxidoreductase activity"/>
    <property type="evidence" value="ECO:0007669"/>
    <property type="project" value="UniProtKB-KW"/>
</dbReference>
<dbReference type="Gene3D" id="3.90.660.10">
    <property type="match status" value="1"/>
</dbReference>
<dbReference type="PRINTS" id="PR00757">
    <property type="entry name" value="AMINEOXDASEF"/>
</dbReference>
<dbReference type="EMBL" id="JACCBF010000001">
    <property type="protein sequence ID" value="NYD31920.1"/>
    <property type="molecule type" value="Genomic_DNA"/>
</dbReference>
<dbReference type="InterPro" id="IPR036188">
    <property type="entry name" value="FAD/NAD-bd_sf"/>
</dbReference>
<feature type="binding site" evidence="3">
    <location>
        <position position="215"/>
    </location>
    <ligand>
        <name>FAD</name>
        <dbReference type="ChEBI" id="CHEBI:57692"/>
    </ligand>
</feature>
<feature type="binding site" evidence="3">
    <location>
        <position position="322"/>
    </location>
    <ligand>
        <name>substrate</name>
    </ligand>
</feature>
<dbReference type="RefSeq" id="WP_179728170.1">
    <property type="nucleotide sequence ID" value="NZ_BAABEF010000001.1"/>
</dbReference>
<dbReference type="InterPro" id="IPR002937">
    <property type="entry name" value="Amino_oxidase"/>
</dbReference>
<feature type="binding site" evidence="3">
    <location>
        <begin position="33"/>
        <end position="34"/>
    </location>
    <ligand>
        <name>FAD</name>
        <dbReference type="ChEBI" id="CHEBI:57692"/>
    </ligand>
</feature>
<evidence type="ECO:0000259" key="4">
    <source>
        <dbReference type="Pfam" id="PF01593"/>
    </source>
</evidence>
<sequence length="449" mass="48914">MDDIDTIVVGAGVAGLTAARLLATTGQRVVVLEARERVGGRTHSERHEGLVTDRGASWIHGIDDNPLFAAAEAFGMPMTELTVGSYQPDSRPIAYYGPDGVRLDQAQVDAFACDVRTFDERLGVAVARSARGTSYESVVESTLAELAWPADRTERVREFLRHRTEEQYGVWIGDLDAHGLDDDQVEGDEVVFPDGFDVLATRLADGLDVRLGQVVTRVRWSTDGVVALCGDRAVRAGRAIVTVPVGVLRSGALTIEPPLPEPLAGALDRLEMNSFEKVFLRFRERFWAPDVYAIRRQGPAAAWWHSWYDLTRLHGVPTLLTFAAGPCAQAIRDWSDEAVAESVLAALREIHPDAEITPTAVEVTHWRDDPFARGSYAYMTVGATTDDHDVLATPVGGVLHLAGEATWTEDPATVTAALRSGHRAAENVLGRPVPVETLWTTGLHGHQHP</sequence>
<protein>
    <submittedName>
        <fullName evidence="5">Monoamine oxidase</fullName>
    </submittedName>
</protein>
<dbReference type="Gene3D" id="3.50.50.60">
    <property type="entry name" value="FAD/NAD(P)-binding domain"/>
    <property type="match status" value="1"/>
</dbReference>
<dbReference type="InterPro" id="IPR001613">
    <property type="entry name" value="Flavin_amine_oxidase"/>
</dbReference>
<reference evidence="5 6" key="1">
    <citation type="submission" date="2020-07" db="EMBL/GenBank/DDBJ databases">
        <title>Sequencing the genomes of 1000 actinobacteria strains.</title>
        <authorList>
            <person name="Klenk H.-P."/>
        </authorList>
    </citation>
    <scope>NUCLEOTIDE SEQUENCE [LARGE SCALE GENOMIC DNA]</scope>
    <source>
        <strain evidence="5 6">DSM 19082</strain>
    </source>
</reference>
<evidence type="ECO:0000313" key="5">
    <source>
        <dbReference type="EMBL" id="NYD31920.1"/>
    </source>
</evidence>
<dbReference type="PANTHER" id="PTHR10742:SF410">
    <property type="entry name" value="LYSINE-SPECIFIC HISTONE DEMETHYLASE 2"/>
    <property type="match status" value="1"/>
</dbReference>
<dbReference type="PANTHER" id="PTHR10742">
    <property type="entry name" value="FLAVIN MONOAMINE OXIDASE"/>
    <property type="match status" value="1"/>
</dbReference>
<proteinExistence type="predicted"/>
<keyword evidence="6" id="KW-1185">Reference proteome</keyword>
<name>A0A852RSR7_9ACTN</name>
<evidence type="ECO:0000256" key="1">
    <source>
        <dbReference type="ARBA" id="ARBA00001974"/>
    </source>
</evidence>
<evidence type="ECO:0000256" key="3">
    <source>
        <dbReference type="PIRSR" id="PIRSR601613-1"/>
    </source>
</evidence>
<comment type="cofactor">
    <cofactor evidence="1">
        <name>FAD</name>
        <dbReference type="ChEBI" id="CHEBI:57692"/>
    </cofactor>
</comment>
<dbReference type="SUPFAM" id="SSF51905">
    <property type="entry name" value="FAD/NAD(P)-binding domain"/>
    <property type="match status" value="1"/>
</dbReference>
<feature type="domain" description="Amine oxidase" evidence="4">
    <location>
        <begin position="13"/>
        <end position="429"/>
    </location>
</feature>